<keyword evidence="3" id="KW-1185">Reference proteome</keyword>
<organism evidence="2 3">
    <name type="scientific">Alternaria atra</name>
    <dbReference type="NCBI Taxonomy" id="119953"/>
    <lineage>
        <taxon>Eukaryota</taxon>
        <taxon>Fungi</taxon>
        <taxon>Dikarya</taxon>
        <taxon>Ascomycota</taxon>
        <taxon>Pezizomycotina</taxon>
        <taxon>Dothideomycetes</taxon>
        <taxon>Pleosporomycetidae</taxon>
        <taxon>Pleosporales</taxon>
        <taxon>Pleosporineae</taxon>
        <taxon>Pleosporaceae</taxon>
        <taxon>Alternaria</taxon>
        <taxon>Alternaria sect. Ulocladioides</taxon>
    </lineage>
</organism>
<dbReference type="AlphaFoldDB" id="A0A8J2HUL5"/>
<comment type="caution">
    <text evidence="2">The sequence shown here is derived from an EMBL/GenBank/DDBJ whole genome shotgun (WGS) entry which is preliminary data.</text>
</comment>
<proteinExistence type="predicted"/>
<evidence type="ECO:0000256" key="1">
    <source>
        <dbReference type="SAM" id="MobiDB-lite"/>
    </source>
</evidence>
<gene>
    <name evidence="2" type="ORF">ALTATR162_LOCUS862</name>
</gene>
<name>A0A8J2HUL5_9PLEO</name>
<dbReference type="GeneID" id="67020750"/>
<dbReference type="Proteomes" id="UP000676310">
    <property type="component" value="Unassembled WGS sequence"/>
</dbReference>
<feature type="compositionally biased region" description="Basic and acidic residues" evidence="1">
    <location>
        <begin position="448"/>
        <end position="458"/>
    </location>
</feature>
<reference evidence="2" key="1">
    <citation type="submission" date="2021-05" db="EMBL/GenBank/DDBJ databases">
        <authorList>
            <person name="Stam R."/>
        </authorList>
    </citation>
    <scope>NUCLEOTIDE SEQUENCE</scope>
    <source>
        <strain evidence="2">CS162</strain>
    </source>
</reference>
<feature type="compositionally biased region" description="Polar residues" evidence="1">
    <location>
        <begin position="24"/>
        <end position="36"/>
    </location>
</feature>
<sequence length="458" mass="52202">MRSSINRFLNGGRANESNQHRITRSQSNNSYQQLQDAQRRVQELSQGKQDAERRVSNLINALRRRGDDMAKKELRINKIEAAFRKLQSDNKRLREKRDELQKETNGVEAEYSYILEYLVKPYAVKRRFEFRDLTDESIEKVIDPMLRDASQAKPLRSEVQRLRTQVQELQHDMLAKVDKVDTISDDQFAKEFRSLASTVKSFTRSIRFVAQVNIIKVLDSLVLLNNTLTEAWIWSILICLVFKNPYTIFGEHCKALNGAWVQVYGAEHDHDWPSASVQCEAWRVKTVEQLVEQTSRDSIAHGESGPSPEGLTASVIEIRTLVTTVIAGHFEMLSPGYKVSEVNLIVDKAFALAIRMSLQRSRFQVTYPAIGAESKEEKMLSADDDDDEEMGLGVVAFIINPGLTKWGDVHGEHYDHCCEIVPALVKVEPKSPGPDFEEDDYTGADAEPGIKQEPEWLF</sequence>
<protein>
    <submittedName>
        <fullName evidence="2">Uncharacterized protein</fullName>
    </submittedName>
</protein>
<dbReference type="RefSeq" id="XP_043164391.1">
    <property type="nucleotide sequence ID" value="XM_043308456.1"/>
</dbReference>
<dbReference type="EMBL" id="CAJRGZ010000015">
    <property type="protein sequence ID" value="CAG5141090.1"/>
    <property type="molecule type" value="Genomic_DNA"/>
</dbReference>
<accession>A0A8J2HUL5</accession>
<feature type="region of interest" description="Disordered" evidence="1">
    <location>
        <begin position="1"/>
        <end position="52"/>
    </location>
</feature>
<dbReference type="OrthoDB" id="3545916at2759"/>
<feature type="region of interest" description="Disordered" evidence="1">
    <location>
        <begin position="429"/>
        <end position="458"/>
    </location>
</feature>
<evidence type="ECO:0000313" key="3">
    <source>
        <dbReference type="Proteomes" id="UP000676310"/>
    </source>
</evidence>
<evidence type="ECO:0000313" key="2">
    <source>
        <dbReference type="EMBL" id="CAG5141090.1"/>
    </source>
</evidence>